<dbReference type="STRING" id="1210046.B277_03595"/>
<dbReference type="AlphaFoldDB" id="K1E4U1"/>
<dbReference type="RefSeq" id="WP_007925205.1">
    <property type="nucleotide sequence ID" value="NZ_ALWX01000014.1"/>
</dbReference>
<dbReference type="OrthoDB" id="4864369at2"/>
<keyword evidence="4" id="KW-1185">Reference proteome</keyword>
<dbReference type="PATRIC" id="fig|1210046.3.peg.694"/>
<dbReference type="Proteomes" id="UP000288711">
    <property type="component" value="Unassembled WGS sequence"/>
</dbReference>
<dbReference type="eggNOG" id="ENOG502ZGSM">
    <property type="taxonomic scope" value="Bacteria"/>
</dbReference>
<protein>
    <submittedName>
        <fullName evidence="1">Uncharacterized protein</fullName>
    </submittedName>
</protein>
<accession>K1E4U1</accession>
<reference evidence="2" key="3">
    <citation type="submission" date="2017-11" db="EMBL/GenBank/DDBJ databases">
        <authorList>
            <person name="Seuylemezian A."/>
            <person name="Cooper K."/>
            <person name="Vaishampayan P."/>
        </authorList>
    </citation>
    <scope>NUCLEOTIDE SEQUENCE</scope>
    <source>
        <strain evidence="2">PVAS-1</strain>
    </source>
</reference>
<reference evidence="1 3" key="2">
    <citation type="journal article" date="2012" name="J. Bacteriol.">
        <title>Genome Sequence of Janibacter hoylei MTCC8307, Isolated from the Stratospheric Air.</title>
        <authorList>
            <person name="Pawar S.P."/>
            <person name="Dhotre D.P."/>
            <person name="Shetty S.A."/>
            <person name="Chowdhury S.P."/>
            <person name="Chaudhari B.L."/>
            <person name="Shouche Y.S."/>
        </authorList>
    </citation>
    <scope>NUCLEOTIDE SEQUENCE [LARGE SCALE GENOMIC DNA]</scope>
    <source>
        <strain evidence="1 3">PVAS-1</strain>
    </source>
</reference>
<name>K1E4U1_9MICO</name>
<evidence type="ECO:0000313" key="3">
    <source>
        <dbReference type="Proteomes" id="UP000004474"/>
    </source>
</evidence>
<reference evidence="2 4" key="1">
    <citation type="journal article" date="2009" name="Int. J. Syst. Evol. Microbiol.">
        <title>Janibacter hoylei sp. nov., Bacillus isronensis sp. nov. and Bacillus aryabhattai sp. nov., isolated from cryotubes used for collecting air from the upper atmosphere.</title>
        <authorList>
            <person name="Shivaji S."/>
            <person name="Chaturvedi P."/>
            <person name="Begum Z."/>
            <person name="Pindi P.K."/>
            <person name="Manorama R."/>
            <person name="Padmanaban D.A."/>
            <person name="Shouche Y.S."/>
            <person name="Pawar S."/>
            <person name="Vaishampayan P."/>
            <person name="Dutt C.B."/>
            <person name="Datta G.N."/>
            <person name="Manchanda R.K."/>
            <person name="Rao U.R."/>
            <person name="Bhargava P.M."/>
            <person name="Narlikar J.V."/>
        </authorList>
    </citation>
    <scope>NUCLEOTIDE SEQUENCE [LARGE SCALE GENOMIC DNA]</scope>
    <source>
        <strain evidence="2 4">PVAS-1</strain>
    </source>
</reference>
<evidence type="ECO:0000313" key="1">
    <source>
        <dbReference type="EMBL" id="EKA62101.1"/>
    </source>
</evidence>
<evidence type="ECO:0000313" key="2">
    <source>
        <dbReference type="EMBL" id="RWU85172.1"/>
    </source>
</evidence>
<sequence>MRPGGGLTESTFSKQDEIFTCGPTAASAKACTFADGGKTTCITDPLGRKAIRFTSPTVDNWDGQMHPRGQEVIPMYVVLDDDTTCAVASHDHGQHWQGRFSWYPCSDGSELLTDEKIEDTFDSDAAAWTVDRSVDQGKPTSTRVKTAVYAGTR</sequence>
<evidence type="ECO:0000313" key="4">
    <source>
        <dbReference type="Proteomes" id="UP000288711"/>
    </source>
</evidence>
<dbReference type="EMBL" id="ALWX01000014">
    <property type="protein sequence ID" value="EKA62101.1"/>
    <property type="molecule type" value="Genomic_DNA"/>
</dbReference>
<dbReference type="EMBL" id="PIPF01000002">
    <property type="protein sequence ID" value="RWU85172.1"/>
    <property type="molecule type" value="Genomic_DNA"/>
</dbReference>
<gene>
    <name evidence="1" type="ORF">B277_03595</name>
    <name evidence="2" type="ORF">CWN80_03220</name>
</gene>
<dbReference type="Proteomes" id="UP000004474">
    <property type="component" value="Unassembled WGS sequence"/>
</dbReference>
<proteinExistence type="predicted"/>
<organism evidence="1 3">
    <name type="scientific">Janibacter hoylei PVAS-1</name>
    <dbReference type="NCBI Taxonomy" id="1210046"/>
    <lineage>
        <taxon>Bacteria</taxon>
        <taxon>Bacillati</taxon>
        <taxon>Actinomycetota</taxon>
        <taxon>Actinomycetes</taxon>
        <taxon>Micrococcales</taxon>
        <taxon>Intrasporangiaceae</taxon>
        <taxon>Janibacter</taxon>
    </lineage>
</organism>
<comment type="caution">
    <text evidence="1">The sequence shown here is derived from an EMBL/GenBank/DDBJ whole genome shotgun (WGS) entry which is preliminary data.</text>
</comment>